<reference evidence="3 4" key="1">
    <citation type="journal article" date="2006" name="Science">
        <title>Genome of rice cluster I archaea -- the key methane producers in the rice rhizosphere.</title>
        <authorList>
            <person name="Erkel C."/>
            <person name="Kube M."/>
            <person name="Reinhardt R."/>
            <person name="Liesack W."/>
        </authorList>
    </citation>
    <scope>NUCLEOTIDE SEQUENCE [LARGE SCALE GENOMIC DNA]</scope>
    <source>
        <strain evidence="4">DSM 22066 / NBRC 105507 / MRE50</strain>
    </source>
</reference>
<dbReference type="PANTHER" id="PTHR23520">
    <property type="entry name" value="TRANSPORTER, PUTATIVE (AFU_ORTHOLOGUE AFUA_3G04000)-RELATED"/>
    <property type="match status" value="1"/>
</dbReference>
<sequence length="401" mass="42858">MLSFNRNVKLFLAQVFIMGIYTGIYGIVFNLHILELGFKTDFLGLMLSVSLLAASIASVPAGFLCDRFDHKKILVGSTFLSALAVLPLFISSSPPVLLVASALGGMLGSISTVCATPFLTENCERDEAVHVFSASAALGWAASVVGAALGGLVPMIWPLLHLQANRYQLTLIASVVLLFAGCAMLLFLKGGKCTRRHTTKPFSITKVRPSPETLKFAAISVIIGLGSGMVVPYFNVYFTKIIRASIFETGVIFAVANIFMVAGFIFIPYLAEKIGRARSAVITQAASLPFLILMAITTNLMAASAAYIMRMMLMNMAGPATTSLQMEVIHPEERGFAVGLISTGNSLAVAASTYVSGLLMVGGNYVLPFTITCIAYLAAAGLLYYFFGHRERRQNPGSTTA</sequence>
<dbReference type="STRING" id="351160.RCIX180"/>
<feature type="transmembrane region" description="Helical" evidence="1">
    <location>
        <begin position="290"/>
        <end position="309"/>
    </location>
</feature>
<evidence type="ECO:0000256" key="1">
    <source>
        <dbReference type="SAM" id="Phobius"/>
    </source>
</evidence>
<dbReference type="Gene3D" id="1.20.1250.20">
    <property type="entry name" value="MFS general substrate transporter like domains"/>
    <property type="match status" value="2"/>
</dbReference>
<dbReference type="PANTHER" id="PTHR23520:SF5">
    <property type="entry name" value="TRANSPORTER, PUTATIVE (AFU_ORTHOLOGUE AFUA_3G04000)-RELATED"/>
    <property type="match status" value="1"/>
</dbReference>
<dbReference type="GO" id="GO:0022857">
    <property type="term" value="F:transmembrane transporter activity"/>
    <property type="evidence" value="ECO:0007669"/>
    <property type="project" value="InterPro"/>
</dbReference>
<evidence type="ECO:0000313" key="4">
    <source>
        <dbReference type="Proteomes" id="UP000000663"/>
    </source>
</evidence>
<dbReference type="SUPFAM" id="SSF103473">
    <property type="entry name" value="MFS general substrate transporter"/>
    <property type="match status" value="1"/>
</dbReference>
<dbReference type="Pfam" id="PF07690">
    <property type="entry name" value="MFS_1"/>
    <property type="match status" value="1"/>
</dbReference>
<dbReference type="InterPro" id="IPR020846">
    <property type="entry name" value="MFS_dom"/>
</dbReference>
<dbReference type="InterPro" id="IPR036259">
    <property type="entry name" value="MFS_trans_sf"/>
</dbReference>
<dbReference type="RefSeq" id="WP_012036831.1">
    <property type="nucleotide sequence ID" value="NC_009464.1"/>
</dbReference>
<name>Q0W7H6_METAR</name>
<evidence type="ECO:0000259" key="2">
    <source>
        <dbReference type="PROSITE" id="PS50850"/>
    </source>
</evidence>
<keyword evidence="1" id="KW-0812">Transmembrane</keyword>
<dbReference type="EMBL" id="AM114193">
    <property type="protein sequence ID" value="CAJ35667.1"/>
    <property type="molecule type" value="Genomic_DNA"/>
</dbReference>
<keyword evidence="1" id="KW-0472">Membrane</keyword>
<feature type="transmembrane region" description="Helical" evidence="1">
    <location>
        <begin position="12"/>
        <end position="33"/>
    </location>
</feature>
<feature type="transmembrane region" description="Helical" evidence="1">
    <location>
        <begin position="216"/>
        <end position="238"/>
    </location>
</feature>
<dbReference type="Proteomes" id="UP000000663">
    <property type="component" value="Chromosome"/>
</dbReference>
<feature type="transmembrane region" description="Helical" evidence="1">
    <location>
        <begin position="169"/>
        <end position="188"/>
    </location>
</feature>
<dbReference type="PROSITE" id="PS50850">
    <property type="entry name" value="MFS"/>
    <property type="match status" value="1"/>
</dbReference>
<feature type="transmembrane region" description="Helical" evidence="1">
    <location>
        <begin position="72"/>
        <end position="90"/>
    </location>
</feature>
<feature type="transmembrane region" description="Helical" evidence="1">
    <location>
        <begin position="45"/>
        <end position="65"/>
    </location>
</feature>
<accession>Q0W7H6</accession>
<feature type="transmembrane region" description="Helical" evidence="1">
    <location>
        <begin position="365"/>
        <end position="387"/>
    </location>
</feature>
<proteinExistence type="predicted"/>
<feature type="transmembrane region" description="Helical" evidence="1">
    <location>
        <begin position="131"/>
        <end position="157"/>
    </location>
</feature>
<feature type="domain" description="Major facilitator superfamily (MFS) profile" evidence="2">
    <location>
        <begin position="7"/>
        <end position="393"/>
    </location>
</feature>
<dbReference type="KEGG" id="rci:RCIX180"/>
<organism evidence="3 4">
    <name type="scientific">Methanocella arvoryzae (strain DSM 22066 / NBRC 105507 / MRE50)</name>
    <dbReference type="NCBI Taxonomy" id="351160"/>
    <lineage>
        <taxon>Archaea</taxon>
        <taxon>Methanobacteriati</taxon>
        <taxon>Methanobacteriota</taxon>
        <taxon>Stenosarchaea group</taxon>
        <taxon>Methanomicrobia</taxon>
        <taxon>Methanocellales</taxon>
        <taxon>Methanocellaceae</taxon>
        <taxon>Methanocella</taxon>
    </lineage>
</organism>
<dbReference type="GeneID" id="5145081"/>
<evidence type="ECO:0000313" key="3">
    <source>
        <dbReference type="EMBL" id="CAJ35667.1"/>
    </source>
</evidence>
<feature type="transmembrane region" description="Helical" evidence="1">
    <location>
        <begin position="250"/>
        <end position="270"/>
    </location>
</feature>
<dbReference type="InterPro" id="IPR011701">
    <property type="entry name" value="MFS"/>
</dbReference>
<keyword evidence="4" id="KW-1185">Reference proteome</keyword>
<protein>
    <submittedName>
        <fullName evidence="3">Permease (Major facilitator superfamily)</fullName>
    </submittedName>
</protein>
<dbReference type="AlphaFoldDB" id="Q0W7H6"/>
<feature type="transmembrane region" description="Helical" evidence="1">
    <location>
        <begin position="96"/>
        <end position="119"/>
    </location>
</feature>
<dbReference type="eggNOG" id="arCOG00132">
    <property type="taxonomic scope" value="Archaea"/>
</dbReference>
<gene>
    <name evidence="3" type="ORF">RCIX180</name>
</gene>
<keyword evidence="1" id="KW-1133">Transmembrane helix</keyword>